<feature type="transmembrane region" description="Helical" evidence="1">
    <location>
        <begin position="126"/>
        <end position="149"/>
    </location>
</feature>
<sequence>MAVSNVYTHFQVSIPAELYGTNRIISERHHGRQFWEGEAKQTPTVLFISRISTGGPPWCPLRSYQGNYWPQHLLHHQISTCTSVPYPLLGKVKIAAHVAILISTVIVLVLSTRVNRFQEFFFIADLFPFALSIITLVLLSFTIALDVAIENSYCGRPQFEIGLLGILSIFWLVFNSFSTSRWRLVPFHCDTIPSDLLHERVWCRDLQGLKAFVWVEFLLCLATAIMMFRYSITQYNRGYKHIFRMPLSRYSPELHSEATSSYGRNSEFLQFEKLT</sequence>
<gene>
    <name evidence="2" type="ORF">Hypma_005303</name>
</gene>
<feature type="transmembrane region" description="Helical" evidence="1">
    <location>
        <begin position="211"/>
        <end position="232"/>
    </location>
</feature>
<reference evidence="2" key="1">
    <citation type="submission" date="2018-04" db="EMBL/GenBank/DDBJ databases">
        <title>Whole genome sequencing of Hypsizygus marmoreus.</title>
        <authorList>
            <person name="Choi I.-G."/>
            <person name="Min B."/>
            <person name="Kim J.-G."/>
            <person name="Kim S."/>
            <person name="Oh Y.-L."/>
            <person name="Kong W.-S."/>
            <person name="Park H."/>
            <person name="Jeong J."/>
            <person name="Song E.-S."/>
        </authorList>
    </citation>
    <scope>NUCLEOTIDE SEQUENCE [LARGE SCALE GENOMIC DNA]</scope>
    <source>
        <strain evidence="2">51987-8</strain>
    </source>
</reference>
<organism evidence="2 3">
    <name type="scientific">Hypsizygus marmoreus</name>
    <name type="common">White beech mushroom</name>
    <name type="synonym">Agaricus marmoreus</name>
    <dbReference type="NCBI Taxonomy" id="39966"/>
    <lineage>
        <taxon>Eukaryota</taxon>
        <taxon>Fungi</taxon>
        <taxon>Dikarya</taxon>
        <taxon>Basidiomycota</taxon>
        <taxon>Agaricomycotina</taxon>
        <taxon>Agaricomycetes</taxon>
        <taxon>Agaricomycetidae</taxon>
        <taxon>Agaricales</taxon>
        <taxon>Tricholomatineae</taxon>
        <taxon>Lyophyllaceae</taxon>
        <taxon>Hypsizygus</taxon>
    </lineage>
</organism>
<proteinExistence type="predicted"/>
<dbReference type="Proteomes" id="UP000076154">
    <property type="component" value="Unassembled WGS sequence"/>
</dbReference>
<evidence type="ECO:0000313" key="3">
    <source>
        <dbReference type="Proteomes" id="UP000076154"/>
    </source>
</evidence>
<keyword evidence="1" id="KW-0812">Transmembrane</keyword>
<evidence type="ECO:0000256" key="1">
    <source>
        <dbReference type="SAM" id="Phobius"/>
    </source>
</evidence>
<feature type="transmembrane region" description="Helical" evidence="1">
    <location>
        <begin position="161"/>
        <end position="178"/>
    </location>
</feature>
<dbReference type="AlphaFoldDB" id="A0A369K2I8"/>
<dbReference type="EMBL" id="LUEZ02000023">
    <property type="protein sequence ID" value="RDB26845.1"/>
    <property type="molecule type" value="Genomic_DNA"/>
</dbReference>
<protein>
    <recommendedName>
        <fullName evidence="4">MARVEL domain-containing protein</fullName>
    </recommendedName>
</protein>
<name>A0A369K2I8_HYPMA</name>
<accession>A0A369K2I8</accession>
<keyword evidence="1" id="KW-1133">Transmembrane helix</keyword>
<dbReference type="OrthoDB" id="2793550at2759"/>
<dbReference type="InParanoid" id="A0A369K2I8"/>
<comment type="caution">
    <text evidence="2">The sequence shown here is derived from an EMBL/GenBank/DDBJ whole genome shotgun (WGS) entry which is preliminary data.</text>
</comment>
<feature type="transmembrane region" description="Helical" evidence="1">
    <location>
        <begin position="94"/>
        <end position="114"/>
    </location>
</feature>
<keyword evidence="3" id="KW-1185">Reference proteome</keyword>
<evidence type="ECO:0000313" key="2">
    <source>
        <dbReference type="EMBL" id="RDB26845.1"/>
    </source>
</evidence>
<keyword evidence="1" id="KW-0472">Membrane</keyword>
<evidence type="ECO:0008006" key="4">
    <source>
        <dbReference type="Google" id="ProtNLM"/>
    </source>
</evidence>